<dbReference type="CDD" id="cd00637">
    <property type="entry name" value="7tm_classA_rhodopsin-like"/>
    <property type="match status" value="1"/>
</dbReference>
<evidence type="ECO:0000256" key="8">
    <source>
        <dbReference type="SAM" id="MobiDB-lite"/>
    </source>
</evidence>
<evidence type="ECO:0000256" key="5">
    <source>
        <dbReference type="ARBA" id="ARBA00023136"/>
    </source>
</evidence>
<accession>A0A444UTC8</accession>
<keyword evidence="7" id="KW-0807">Transducer</keyword>
<feature type="transmembrane region" description="Helical" evidence="9">
    <location>
        <begin position="280"/>
        <end position="300"/>
    </location>
</feature>
<dbReference type="Pfam" id="PF00001">
    <property type="entry name" value="7tm_1"/>
    <property type="match status" value="1"/>
</dbReference>
<dbReference type="PANTHER" id="PTHR45695">
    <property type="entry name" value="LEUCOKININ RECEPTOR-RELATED"/>
    <property type="match status" value="1"/>
</dbReference>
<comment type="subcellular location">
    <subcellularLocation>
        <location evidence="1">Membrane</location>
        <topology evidence="1">Multi-pass membrane protein</topology>
    </subcellularLocation>
</comment>
<evidence type="ECO:0000256" key="7">
    <source>
        <dbReference type="ARBA" id="ARBA00023224"/>
    </source>
</evidence>
<feature type="domain" description="G-protein coupled receptors family 1 profile" evidence="10">
    <location>
        <begin position="45"/>
        <end position="296"/>
    </location>
</feature>
<keyword evidence="2 9" id="KW-0812">Transmembrane</keyword>
<dbReference type="GO" id="GO:0004930">
    <property type="term" value="F:G protein-coupled receptor activity"/>
    <property type="evidence" value="ECO:0007669"/>
    <property type="project" value="UniProtKB-KW"/>
</dbReference>
<feature type="transmembrane region" description="Helical" evidence="9">
    <location>
        <begin position="66"/>
        <end position="91"/>
    </location>
</feature>
<proteinExistence type="predicted"/>
<feature type="transmembrane region" description="Helical" evidence="9">
    <location>
        <begin position="240"/>
        <end position="260"/>
    </location>
</feature>
<keyword evidence="3 9" id="KW-1133">Transmembrane helix</keyword>
<feature type="transmembrane region" description="Helical" evidence="9">
    <location>
        <begin position="188"/>
        <end position="213"/>
    </location>
</feature>
<evidence type="ECO:0000256" key="1">
    <source>
        <dbReference type="ARBA" id="ARBA00004141"/>
    </source>
</evidence>
<keyword evidence="5 9" id="KW-0472">Membrane</keyword>
<reference evidence="11 12" key="1">
    <citation type="submission" date="2019-01" db="EMBL/GenBank/DDBJ databases">
        <title>Draft Genome and Complete Hox-Cluster Characterization of the Sterlet Sturgeon (Acipenser ruthenus).</title>
        <authorList>
            <person name="Wei Q."/>
        </authorList>
    </citation>
    <scope>NUCLEOTIDE SEQUENCE [LARGE SCALE GENOMIC DNA]</scope>
    <source>
        <strain evidence="11">WHYD16114868_AA</strain>
        <tissue evidence="11">Blood</tissue>
    </source>
</reference>
<protein>
    <submittedName>
        <fullName evidence="11">Galanin receptor type 2</fullName>
    </submittedName>
</protein>
<comment type="caution">
    <text evidence="11">The sequence shown here is derived from an EMBL/GenBank/DDBJ whole genome shotgun (WGS) entry which is preliminary data.</text>
</comment>
<dbReference type="SUPFAM" id="SSF81321">
    <property type="entry name" value="Family A G protein-coupled receptor-like"/>
    <property type="match status" value="1"/>
</dbReference>
<evidence type="ECO:0000256" key="3">
    <source>
        <dbReference type="ARBA" id="ARBA00022989"/>
    </source>
</evidence>
<keyword evidence="4" id="KW-0297">G-protein coupled receptor</keyword>
<feature type="region of interest" description="Disordered" evidence="8">
    <location>
        <begin position="1"/>
        <end position="21"/>
    </location>
</feature>
<feature type="transmembrane region" description="Helical" evidence="9">
    <location>
        <begin position="111"/>
        <end position="137"/>
    </location>
</feature>
<evidence type="ECO:0000259" key="10">
    <source>
        <dbReference type="PROSITE" id="PS50262"/>
    </source>
</evidence>
<evidence type="ECO:0000256" key="9">
    <source>
        <dbReference type="SAM" id="Phobius"/>
    </source>
</evidence>
<keyword evidence="6 11" id="KW-0675">Receptor</keyword>
<feature type="transmembrane region" description="Helical" evidence="9">
    <location>
        <begin position="149"/>
        <end position="168"/>
    </location>
</feature>
<evidence type="ECO:0000256" key="4">
    <source>
        <dbReference type="ARBA" id="ARBA00023040"/>
    </source>
</evidence>
<sequence length="339" mass="38226">MENVSQSPWPLNGSSGLPSSSRVEGYTKVIVSTSLALIVCVGTMGNLLLLLVLIDSKRRRLGPINNLTNMFIINITVSDLFLLLYNIPVAFFKKVFAGWRWGAVVCVSHSALTTLTIFSSFYSMVAIAVLRFIAVVYPMHSLALTQKHGFVMILIWWAAFVISIPSWMCHKLVDRDGAETCVTTMEPRQWLLSLTLIGGIGFFPPMLLMIMLYTKIIYSLWHREAVTANVTLQMNRNATVMILTVLVVFVVMWIPCWVIVFCLAAQRLSHFESSFLINDLAMLLSYSNTCVNPIIFFSLSDQYKQALKRMLKRCRRKNAPPPQKFNCIATPERGALSKL</sequence>
<feature type="compositionally biased region" description="Low complexity" evidence="8">
    <location>
        <begin position="7"/>
        <end position="21"/>
    </location>
</feature>
<keyword evidence="12" id="KW-1185">Reference proteome</keyword>
<evidence type="ECO:0000313" key="11">
    <source>
        <dbReference type="EMBL" id="RXM91424.1"/>
    </source>
</evidence>
<evidence type="ECO:0000256" key="2">
    <source>
        <dbReference type="ARBA" id="ARBA00022692"/>
    </source>
</evidence>
<dbReference type="InterPro" id="IPR000276">
    <property type="entry name" value="GPCR_Rhodpsn"/>
</dbReference>
<dbReference type="PRINTS" id="PR00237">
    <property type="entry name" value="GPCRRHODOPSN"/>
</dbReference>
<feature type="transmembrane region" description="Helical" evidence="9">
    <location>
        <begin position="29"/>
        <end position="54"/>
    </location>
</feature>
<dbReference type="Gene3D" id="1.20.1070.10">
    <property type="entry name" value="Rhodopsin 7-helix transmembrane proteins"/>
    <property type="match status" value="1"/>
</dbReference>
<dbReference type="EMBL" id="SCEB01008831">
    <property type="protein sequence ID" value="RXM91424.1"/>
    <property type="molecule type" value="Genomic_DNA"/>
</dbReference>
<organism evidence="11 12">
    <name type="scientific">Acipenser ruthenus</name>
    <name type="common">Sterlet sturgeon</name>
    <dbReference type="NCBI Taxonomy" id="7906"/>
    <lineage>
        <taxon>Eukaryota</taxon>
        <taxon>Metazoa</taxon>
        <taxon>Chordata</taxon>
        <taxon>Craniata</taxon>
        <taxon>Vertebrata</taxon>
        <taxon>Euteleostomi</taxon>
        <taxon>Actinopterygii</taxon>
        <taxon>Chondrostei</taxon>
        <taxon>Acipenseriformes</taxon>
        <taxon>Acipenseridae</taxon>
        <taxon>Acipenser</taxon>
    </lineage>
</organism>
<dbReference type="InterPro" id="IPR017452">
    <property type="entry name" value="GPCR_Rhodpsn_7TM"/>
</dbReference>
<gene>
    <name evidence="11" type="ORF">EOD39_21194</name>
</gene>
<dbReference type="PROSITE" id="PS50262">
    <property type="entry name" value="G_PROTEIN_RECEP_F1_2"/>
    <property type="match status" value="1"/>
</dbReference>
<evidence type="ECO:0000256" key="6">
    <source>
        <dbReference type="ARBA" id="ARBA00023170"/>
    </source>
</evidence>
<dbReference type="Proteomes" id="UP000289886">
    <property type="component" value="Unassembled WGS sequence"/>
</dbReference>
<evidence type="ECO:0000313" key="12">
    <source>
        <dbReference type="Proteomes" id="UP000289886"/>
    </source>
</evidence>
<dbReference type="GO" id="GO:0005886">
    <property type="term" value="C:plasma membrane"/>
    <property type="evidence" value="ECO:0007669"/>
    <property type="project" value="TreeGrafter"/>
</dbReference>
<dbReference type="PANTHER" id="PTHR45695:SF9">
    <property type="entry name" value="LEUCOKININ RECEPTOR"/>
    <property type="match status" value="1"/>
</dbReference>
<name>A0A444UTC8_ACIRT</name>
<dbReference type="AlphaFoldDB" id="A0A444UTC8"/>